<dbReference type="Proteomes" id="UP000026962">
    <property type="component" value="Chromosome 4"/>
</dbReference>
<dbReference type="EnsemblPlants" id="OPUNC04G15390.1">
    <property type="protein sequence ID" value="OPUNC04G15390.1"/>
    <property type="gene ID" value="OPUNC04G15390"/>
</dbReference>
<evidence type="ECO:0000259" key="2">
    <source>
        <dbReference type="Pfam" id="PF26578"/>
    </source>
</evidence>
<protein>
    <recommendedName>
        <fullName evidence="2">GPI-anchored protein LLG1-like domain-containing protein</fullName>
    </recommendedName>
</protein>
<evidence type="ECO:0000313" key="3">
    <source>
        <dbReference type="EnsemblPlants" id="OPUNC04G15390.1"/>
    </source>
</evidence>
<evidence type="ECO:0000256" key="1">
    <source>
        <dbReference type="SAM" id="SignalP"/>
    </source>
</evidence>
<organism evidence="3">
    <name type="scientific">Oryza punctata</name>
    <name type="common">Red rice</name>
    <dbReference type="NCBI Taxonomy" id="4537"/>
    <lineage>
        <taxon>Eukaryota</taxon>
        <taxon>Viridiplantae</taxon>
        <taxon>Streptophyta</taxon>
        <taxon>Embryophyta</taxon>
        <taxon>Tracheophyta</taxon>
        <taxon>Spermatophyta</taxon>
        <taxon>Magnoliopsida</taxon>
        <taxon>Liliopsida</taxon>
        <taxon>Poales</taxon>
        <taxon>Poaceae</taxon>
        <taxon>BOP clade</taxon>
        <taxon>Oryzoideae</taxon>
        <taxon>Oryzeae</taxon>
        <taxon>Oryzinae</taxon>
        <taxon>Oryza</taxon>
    </lineage>
</organism>
<dbReference type="Pfam" id="PF26578">
    <property type="entry name" value="LLG1"/>
    <property type="match status" value="1"/>
</dbReference>
<keyword evidence="4" id="KW-1185">Reference proteome</keyword>
<dbReference type="HOGENOM" id="CLU_113089_0_0_1"/>
<proteinExistence type="predicted"/>
<dbReference type="AlphaFoldDB" id="A0A0E0KSE0"/>
<feature type="domain" description="GPI-anchored protein LLG1-like" evidence="2">
    <location>
        <begin position="85"/>
        <end position="151"/>
    </location>
</feature>
<dbReference type="Gramene" id="OPUNC04G15390.1">
    <property type="protein sequence ID" value="OPUNC04G15390.1"/>
    <property type="gene ID" value="OPUNC04G15390"/>
</dbReference>
<dbReference type="InterPro" id="IPR039307">
    <property type="entry name" value="LORELEI-like"/>
</dbReference>
<dbReference type="PANTHER" id="PTHR31533:SF37">
    <property type="entry name" value="OS04G0500300 PROTEIN"/>
    <property type="match status" value="1"/>
</dbReference>
<reference evidence="3" key="1">
    <citation type="submission" date="2015-04" db="UniProtKB">
        <authorList>
            <consortium name="EnsemblPlants"/>
        </authorList>
    </citation>
    <scope>IDENTIFICATION</scope>
</reference>
<accession>A0A0E0KSE0</accession>
<sequence>MTGMGVSTGRATIFYCVALSMVAAAAATQVPPTEADSVSAAEFVSSALKADTLPSSSRKLLGAGDAPLVPMCPVRFDKMKGPAIEVGKKCKTTGVKVCCDAFKAFACPHSKLLNDLSNGCADDMFYFIQTYGQLPPGTIFKKCLEGPHGLKC</sequence>
<reference evidence="3" key="2">
    <citation type="submission" date="2018-05" db="EMBL/GenBank/DDBJ databases">
        <title>OpunRS2 (Oryza punctata Reference Sequence Version 2).</title>
        <authorList>
            <person name="Zhang J."/>
            <person name="Kudrna D."/>
            <person name="Lee S."/>
            <person name="Talag J."/>
            <person name="Welchert J."/>
            <person name="Wing R.A."/>
        </authorList>
    </citation>
    <scope>NUCLEOTIDE SEQUENCE [LARGE SCALE GENOMIC DNA]</scope>
</reference>
<evidence type="ECO:0000313" key="4">
    <source>
        <dbReference type="Proteomes" id="UP000026962"/>
    </source>
</evidence>
<feature type="chain" id="PRO_5002365637" description="GPI-anchored protein LLG1-like domain-containing protein" evidence="1">
    <location>
        <begin position="28"/>
        <end position="152"/>
    </location>
</feature>
<dbReference type="PANTHER" id="PTHR31533">
    <property type="entry name" value="GPI-ANCHORED PROTEIN LLG1-RELATED-RELATED"/>
    <property type="match status" value="1"/>
</dbReference>
<name>A0A0E0KSE0_ORYPU</name>
<keyword evidence="1" id="KW-0732">Signal</keyword>
<dbReference type="InterPro" id="IPR058888">
    <property type="entry name" value="LLG1-like"/>
</dbReference>
<feature type="signal peptide" evidence="1">
    <location>
        <begin position="1"/>
        <end position="27"/>
    </location>
</feature>